<comment type="caution">
    <text evidence="7">The sequence shown here is derived from an EMBL/GenBank/DDBJ whole genome shotgun (WGS) entry which is preliminary data.</text>
</comment>
<sequence length="373" mass="39606">MAVTSTGDEQARPSAWEAAWEVLAPVTDLVTPMAVRVAATLGLTDLMAGDVVPVEELARRSGTDADALGRLLRHLVCHGVFTEREPGRFAVNKPAALLASDHPSGMREQLDLGAFGGQMDLAFTGLLHTVRTGRPAWETVFGAPFWHHLAANPQLSLSFDATMAAGADYVADAAGGYDWSGVRHVVDVGGGTGALLAEVLRAYPDIRATLVDLPETVDRGRRHLAERGLETRCEFAGQSFFDPLPAGGDVYVLRRVVHDWSDDDALLILRRCADAAGQRGRVVVIDSSGGSGADPAMFAEMNLRMLVLLGGRERTAEDYVALAAGAGLDLADVHRTPLGHVVLDLRAAGQAPQEQGGGGSAQRRAMYGSTWPQ</sequence>
<feature type="region of interest" description="Disordered" evidence="4">
    <location>
        <begin position="349"/>
        <end position="373"/>
    </location>
</feature>
<feature type="domain" description="O-methyltransferase C-terminal" evidence="5">
    <location>
        <begin position="125"/>
        <end position="328"/>
    </location>
</feature>
<protein>
    <submittedName>
        <fullName evidence="7">Methyltransferase</fullName>
    </submittedName>
</protein>
<dbReference type="Proteomes" id="UP001589532">
    <property type="component" value="Unassembled WGS sequence"/>
</dbReference>
<keyword evidence="3" id="KW-0949">S-adenosyl-L-methionine</keyword>
<dbReference type="EMBL" id="JBHMBW010000002">
    <property type="protein sequence ID" value="MFB9622081.1"/>
    <property type="molecule type" value="Genomic_DNA"/>
</dbReference>
<evidence type="ECO:0000256" key="1">
    <source>
        <dbReference type="ARBA" id="ARBA00022603"/>
    </source>
</evidence>
<dbReference type="InterPro" id="IPR001077">
    <property type="entry name" value="COMT_C"/>
</dbReference>
<dbReference type="Pfam" id="PF00891">
    <property type="entry name" value="Methyltransf_2"/>
    <property type="match status" value="1"/>
</dbReference>
<proteinExistence type="predicted"/>
<dbReference type="PROSITE" id="PS51683">
    <property type="entry name" value="SAM_OMT_II"/>
    <property type="match status" value="1"/>
</dbReference>
<dbReference type="InterPro" id="IPR036388">
    <property type="entry name" value="WH-like_DNA-bd_sf"/>
</dbReference>
<evidence type="ECO:0000256" key="4">
    <source>
        <dbReference type="SAM" id="MobiDB-lite"/>
    </source>
</evidence>
<dbReference type="PANTHER" id="PTHR43712">
    <property type="entry name" value="PUTATIVE (AFU_ORTHOLOGUE AFUA_4G14580)-RELATED"/>
    <property type="match status" value="1"/>
</dbReference>
<name>A0ABV5RRM9_9ACTN</name>
<organism evidence="7 8">
    <name type="scientific">Nonomuraea helvata</name>
    <dbReference type="NCBI Taxonomy" id="37484"/>
    <lineage>
        <taxon>Bacteria</taxon>
        <taxon>Bacillati</taxon>
        <taxon>Actinomycetota</taxon>
        <taxon>Actinomycetes</taxon>
        <taxon>Streptosporangiales</taxon>
        <taxon>Streptosporangiaceae</taxon>
        <taxon>Nonomuraea</taxon>
    </lineage>
</organism>
<evidence type="ECO:0000256" key="3">
    <source>
        <dbReference type="ARBA" id="ARBA00022691"/>
    </source>
</evidence>
<reference evidence="7 8" key="1">
    <citation type="submission" date="2024-09" db="EMBL/GenBank/DDBJ databases">
        <authorList>
            <person name="Sun Q."/>
            <person name="Mori K."/>
        </authorList>
    </citation>
    <scope>NUCLEOTIDE SEQUENCE [LARGE SCALE GENOMIC DNA]</scope>
    <source>
        <strain evidence="7 8">JCM 3143</strain>
    </source>
</reference>
<dbReference type="Gene3D" id="1.10.10.10">
    <property type="entry name" value="Winged helix-like DNA-binding domain superfamily/Winged helix DNA-binding domain"/>
    <property type="match status" value="1"/>
</dbReference>
<dbReference type="PIRSF" id="PIRSF005739">
    <property type="entry name" value="O-mtase"/>
    <property type="match status" value="1"/>
</dbReference>
<dbReference type="InterPro" id="IPR016461">
    <property type="entry name" value="COMT-like"/>
</dbReference>
<feature type="domain" description="O-methyltransferase dimerisation" evidence="6">
    <location>
        <begin position="29"/>
        <end position="98"/>
    </location>
</feature>
<dbReference type="SUPFAM" id="SSF53335">
    <property type="entry name" value="S-adenosyl-L-methionine-dependent methyltransferases"/>
    <property type="match status" value="1"/>
</dbReference>
<dbReference type="Gene3D" id="1.10.287.1350">
    <property type="match status" value="1"/>
</dbReference>
<dbReference type="SUPFAM" id="SSF46785">
    <property type="entry name" value="Winged helix' DNA-binding domain"/>
    <property type="match status" value="1"/>
</dbReference>
<evidence type="ECO:0000313" key="8">
    <source>
        <dbReference type="Proteomes" id="UP001589532"/>
    </source>
</evidence>
<evidence type="ECO:0000313" key="7">
    <source>
        <dbReference type="EMBL" id="MFB9622081.1"/>
    </source>
</evidence>
<dbReference type="GO" id="GO:0008168">
    <property type="term" value="F:methyltransferase activity"/>
    <property type="evidence" value="ECO:0007669"/>
    <property type="project" value="UniProtKB-KW"/>
</dbReference>
<dbReference type="GO" id="GO:0032259">
    <property type="term" value="P:methylation"/>
    <property type="evidence" value="ECO:0007669"/>
    <property type="project" value="UniProtKB-KW"/>
</dbReference>
<dbReference type="InterPro" id="IPR036390">
    <property type="entry name" value="WH_DNA-bd_sf"/>
</dbReference>
<dbReference type="Gene3D" id="3.40.50.150">
    <property type="entry name" value="Vaccinia Virus protein VP39"/>
    <property type="match status" value="1"/>
</dbReference>
<dbReference type="Pfam" id="PF08100">
    <property type="entry name" value="Dimerisation"/>
    <property type="match status" value="1"/>
</dbReference>
<evidence type="ECO:0000259" key="5">
    <source>
        <dbReference type="Pfam" id="PF00891"/>
    </source>
</evidence>
<evidence type="ECO:0000256" key="2">
    <source>
        <dbReference type="ARBA" id="ARBA00022679"/>
    </source>
</evidence>
<evidence type="ECO:0000259" key="6">
    <source>
        <dbReference type="Pfam" id="PF08100"/>
    </source>
</evidence>
<dbReference type="PANTHER" id="PTHR43712:SF2">
    <property type="entry name" value="O-METHYLTRANSFERASE CICE"/>
    <property type="match status" value="1"/>
</dbReference>
<dbReference type="RefSeq" id="WP_345001870.1">
    <property type="nucleotide sequence ID" value="NZ_BAAAXV010000009.1"/>
</dbReference>
<dbReference type="InterPro" id="IPR029063">
    <property type="entry name" value="SAM-dependent_MTases_sf"/>
</dbReference>
<gene>
    <name evidence="7" type="ORF">ACFFSA_03230</name>
</gene>
<keyword evidence="2" id="KW-0808">Transferase</keyword>
<dbReference type="CDD" id="cd02440">
    <property type="entry name" value="AdoMet_MTases"/>
    <property type="match status" value="1"/>
</dbReference>
<keyword evidence="1 7" id="KW-0489">Methyltransferase</keyword>
<keyword evidence="8" id="KW-1185">Reference proteome</keyword>
<dbReference type="InterPro" id="IPR012967">
    <property type="entry name" value="COMT_dimerisation"/>
</dbReference>
<accession>A0ABV5RRM9</accession>